<protein>
    <submittedName>
        <fullName evidence="2">Beta-lactamase/transpeptidase-like protein</fullName>
    </submittedName>
</protein>
<dbReference type="SUPFAM" id="SSF56601">
    <property type="entry name" value="beta-lactamase/transpeptidase-like"/>
    <property type="match status" value="1"/>
</dbReference>
<dbReference type="Gene3D" id="3.40.710.10">
    <property type="entry name" value="DD-peptidase/beta-lactamase superfamily"/>
    <property type="match status" value="1"/>
</dbReference>
<name>A0A1Y2F620_9BASI</name>
<evidence type="ECO:0000259" key="1">
    <source>
        <dbReference type="Pfam" id="PF00144"/>
    </source>
</evidence>
<dbReference type="InterPro" id="IPR050789">
    <property type="entry name" value="Diverse_Enzym_Activities"/>
</dbReference>
<keyword evidence="3" id="KW-1185">Reference proteome</keyword>
<reference evidence="2 3" key="1">
    <citation type="submission" date="2016-07" db="EMBL/GenBank/DDBJ databases">
        <title>Pervasive Adenine N6-methylation of Active Genes in Fungi.</title>
        <authorList>
            <consortium name="DOE Joint Genome Institute"/>
            <person name="Mondo S.J."/>
            <person name="Dannebaum R.O."/>
            <person name="Kuo R.C."/>
            <person name="Labutti K."/>
            <person name="Haridas S."/>
            <person name="Kuo A."/>
            <person name="Salamov A."/>
            <person name="Ahrendt S.R."/>
            <person name="Lipzen A."/>
            <person name="Sullivan W."/>
            <person name="Andreopoulos W.B."/>
            <person name="Clum A."/>
            <person name="Lindquist E."/>
            <person name="Daum C."/>
            <person name="Ramamoorthy G.K."/>
            <person name="Gryganskyi A."/>
            <person name="Culley D."/>
            <person name="Magnuson J.K."/>
            <person name="James T.Y."/>
            <person name="O'Malley M.A."/>
            <person name="Stajich J.E."/>
            <person name="Spatafora J.W."/>
            <person name="Visel A."/>
            <person name="Grigoriev I.V."/>
        </authorList>
    </citation>
    <scope>NUCLEOTIDE SEQUENCE [LARGE SCALE GENOMIC DNA]</scope>
    <source>
        <strain evidence="2 3">62-1032</strain>
    </source>
</reference>
<dbReference type="STRING" id="106004.A0A1Y2F620"/>
<organism evidence="2 3">
    <name type="scientific">Leucosporidium creatinivorum</name>
    <dbReference type="NCBI Taxonomy" id="106004"/>
    <lineage>
        <taxon>Eukaryota</taxon>
        <taxon>Fungi</taxon>
        <taxon>Dikarya</taxon>
        <taxon>Basidiomycota</taxon>
        <taxon>Pucciniomycotina</taxon>
        <taxon>Microbotryomycetes</taxon>
        <taxon>Leucosporidiales</taxon>
        <taxon>Leucosporidium</taxon>
    </lineage>
</organism>
<comment type="caution">
    <text evidence="2">The sequence shown here is derived from an EMBL/GenBank/DDBJ whole genome shotgun (WGS) entry which is preliminary data.</text>
</comment>
<gene>
    <name evidence="2" type="ORF">BCR35DRAFT_304980</name>
</gene>
<dbReference type="AlphaFoldDB" id="A0A1Y2F620"/>
<dbReference type="OrthoDB" id="428260at2759"/>
<feature type="domain" description="Beta-lactamase-related" evidence="1">
    <location>
        <begin position="26"/>
        <end position="393"/>
    </location>
</feature>
<accession>A0A1Y2F620</accession>
<proteinExistence type="predicted"/>
<evidence type="ECO:0000313" key="2">
    <source>
        <dbReference type="EMBL" id="ORY78385.1"/>
    </source>
</evidence>
<dbReference type="Pfam" id="PF00144">
    <property type="entry name" value="Beta-lactamase"/>
    <property type="match status" value="1"/>
</dbReference>
<dbReference type="InterPro" id="IPR001466">
    <property type="entry name" value="Beta-lactam-related"/>
</dbReference>
<sequence length="417" mass="45468">MASFDASAAAKIDEILKKYTQDPYNQVPRVVVAAASSKELLYSGSSGYEHLPPHPATPEQLAEAPKIKESSIFELFSCTKLIGVIAALQLIEQGKIGVHDPASKFIPELKDLKLVESFEEDGKTPIFTELESPVTVEHLITHTAGYTYTFHEPHQKTLDFLGIPPPNKEGATRESLTKLPVFFPPGKRWHYGLNNDLLTLVVEGVSGLTLEDYFQQNIFKPLGITDISYVPNPNKISMSYSPAPYKFDAGATTAPVQNSGGSGLQGSAPSYLKIIQAILNGGALEGGGRILKKETVDSMFQGHLSPNEEDRKVQLEELTKFATESDPFAPKVGGQLPGSVDWGYGGLLTGLGGKSYTHGRAPNTLCWSGFANTFWAIDREKDLAFVLFYNTIPYHNEPAFESWAEIEPLIYSGAGKA</sequence>
<evidence type="ECO:0000313" key="3">
    <source>
        <dbReference type="Proteomes" id="UP000193467"/>
    </source>
</evidence>
<dbReference type="InParanoid" id="A0A1Y2F620"/>
<dbReference type="EMBL" id="MCGR01000029">
    <property type="protein sequence ID" value="ORY78385.1"/>
    <property type="molecule type" value="Genomic_DNA"/>
</dbReference>
<dbReference type="Proteomes" id="UP000193467">
    <property type="component" value="Unassembled WGS sequence"/>
</dbReference>
<dbReference type="PANTHER" id="PTHR43283:SF3">
    <property type="entry name" value="BETA-LACTAMASE FAMILY PROTEIN (AFU_ORTHOLOGUE AFUA_5G07500)"/>
    <property type="match status" value="1"/>
</dbReference>
<dbReference type="PANTHER" id="PTHR43283">
    <property type="entry name" value="BETA-LACTAMASE-RELATED"/>
    <property type="match status" value="1"/>
</dbReference>
<dbReference type="InterPro" id="IPR012338">
    <property type="entry name" value="Beta-lactam/transpept-like"/>
</dbReference>